<evidence type="ECO:0000313" key="4">
    <source>
        <dbReference type="Proteomes" id="UP000615026"/>
    </source>
</evidence>
<dbReference type="Pfam" id="PF00805">
    <property type="entry name" value="Pentapeptide"/>
    <property type="match status" value="1"/>
</dbReference>
<dbReference type="Proteomes" id="UP000615026">
    <property type="component" value="Unassembled WGS sequence"/>
</dbReference>
<name>A0A928ZXM5_LEPEC</name>
<evidence type="ECO:0000256" key="2">
    <source>
        <dbReference type="SAM" id="Phobius"/>
    </source>
</evidence>
<keyword evidence="4" id="KW-1185">Reference proteome</keyword>
<dbReference type="InterPro" id="IPR001646">
    <property type="entry name" value="5peptide_repeat"/>
</dbReference>
<gene>
    <name evidence="3" type="ORF">IQ260_22255</name>
</gene>
<evidence type="ECO:0000256" key="1">
    <source>
        <dbReference type="ARBA" id="ARBA00022737"/>
    </source>
</evidence>
<keyword evidence="2" id="KW-1133">Transmembrane helix</keyword>
<evidence type="ECO:0000313" key="3">
    <source>
        <dbReference type="EMBL" id="MBE9069371.1"/>
    </source>
</evidence>
<protein>
    <submittedName>
        <fullName evidence="3">Pentapeptide repeat-containing protein</fullName>
    </submittedName>
</protein>
<comment type="caution">
    <text evidence="3">The sequence shown here is derived from an EMBL/GenBank/DDBJ whole genome shotgun (WGS) entry which is preliminary data.</text>
</comment>
<organism evidence="3 4">
    <name type="scientific">Leptolyngbya cf. ectocarpi LEGE 11479</name>
    <dbReference type="NCBI Taxonomy" id="1828722"/>
    <lineage>
        <taxon>Bacteria</taxon>
        <taxon>Bacillati</taxon>
        <taxon>Cyanobacteriota</taxon>
        <taxon>Cyanophyceae</taxon>
        <taxon>Leptolyngbyales</taxon>
        <taxon>Leptolyngbyaceae</taxon>
        <taxon>Leptolyngbya group</taxon>
        <taxon>Leptolyngbya</taxon>
    </lineage>
</organism>
<accession>A0A928ZXM5</accession>
<dbReference type="PANTHER" id="PTHR47485:SF1">
    <property type="entry name" value="THYLAKOID LUMENAL 17.4 KDA PROTEIN, CHLOROPLASTIC"/>
    <property type="match status" value="1"/>
</dbReference>
<dbReference type="RefSeq" id="WP_193995277.1">
    <property type="nucleotide sequence ID" value="NZ_JADEXP010000266.1"/>
</dbReference>
<dbReference type="AlphaFoldDB" id="A0A928ZXM5"/>
<feature type="transmembrane region" description="Helical" evidence="2">
    <location>
        <begin position="88"/>
        <end position="109"/>
    </location>
</feature>
<proteinExistence type="predicted"/>
<keyword evidence="2" id="KW-0812">Transmembrane</keyword>
<dbReference type="Gene3D" id="2.160.20.80">
    <property type="entry name" value="E3 ubiquitin-protein ligase SopA"/>
    <property type="match status" value="1"/>
</dbReference>
<reference evidence="3" key="1">
    <citation type="submission" date="2020-10" db="EMBL/GenBank/DDBJ databases">
        <authorList>
            <person name="Castelo-Branco R."/>
            <person name="Eusebio N."/>
            <person name="Adriana R."/>
            <person name="Vieira A."/>
            <person name="Brugerolle De Fraissinette N."/>
            <person name="Rezende De Castro R."/>
            <person name="Schneider M.P."/>
            <person name="Vasconcelos V."/>
            <person name="Leao P.N."/>
        </authorList>
    </citation>
    <scope>NUCLEOTIDE SEQUENCE</scope>
    <source>
        <strain evidence="3">LEGE 11479</strain>
    </source>
</reference>
<dbReference type="PANTHER" id="PTHR47485">
    <property type="entry name" value="THYLAKOID LUMENAL 17.4 KDA PROTEIN, CHLOROPLASTIC"/>
    <property type="match status" value="1"/>
</dbReference>
<keyword evidence="1" id="KW-0677">Repeat</keyword>
<dbReference type="EMBL" id="JADEXP010000266">
    <property type="protein sequence ID" value="MBE9069371.1"/>
    <property type="molecule type" value="Genomic_DNA"/>
</dbReference>
<keyword evidence="2" id="KW-0472">Membrane</keyword>
<sequence length="346" mass="38663">MSLSWKRKLKPQISRELKQQQRIEKIAYDLYQNRLLLKRSGDSKSDWSTASKIVQNPLRITLFICHRSFIKLEQNIWEPILTWANNQAILSLLGLIGNAGVIMAVLMYVGSEKQRRDAEVLNAWQTLTNAQGQPGNGGRIHALEFLNASPRNGESDYSGANWRRRASCLWICTWESESLAGIDLSIEPEDENISNNESVFLNDILSHKISQKIYLREVQLPEADLSYSNLGGADLREANLEKANLLGANLEGADLGGANLKGAFLWRSNLKGANFWGADLEGVAFLDTNLESTVLGDANLQNIKVVTQEQLTQAKLCLTKLPDGISLDPNRDCRELRVFSATEILP</sequence>
<dbReference type="SUPFAM" id="SSF141571">
    <property type="entry name" value="Pentapeptide repeat-like"/>
    <property type="match status" value="1"/>
</dbReference>